<dbReference type="AlphaFoldDB" id="A0A6V2SKY0"/>
<evidence type="ECO:0000313" key="1">
    <source>
        <dbReference type="EMBL" id="CAE0559260.1"/>
    </source>
</evidence>
<evidence type="ECO:0000313" key="4">
    <source>
        <dbReference type="EMBL" id="CAE0559266.1"/>
    </source>
</evidence>
<dbReference type="EMBL" id="HBIR01030296">
    <property type="protein sequence ID" value="CAE0559266.1"/>
    <property type="molecule type" value="Transcribed_RNA"/>
</dbReference>
<protein>
    <submittedName>
        <fullName evidence="1">Uncharacterized protein</fullName>
    </submittedName>
</protein>
<sequence>MAAVREGLGDSARLFVAVDAPRLQELLLQRLGPSALITPGVGVDPTNVFRDGDGASDAARHHYASQVTGKQDLARRNLLKVSLDYFIQGFCLSSLTLRGSAFYNSAASRTAAFRAFIGANATAPLCRCRAGDACGCQGGGRGSRGGGPRVEPPPCAAEVARGGSCQGKVCGLARCNLV</sequence>
<proteinExistence type="predicted"/>
<evidence type="ECO:0000313" key="2">
    <source>
        <dbReference type="EMBL" id="CAE0559262.1"/>
    </source>
</evidence>
<organism evidence="1">
    <name type="scientific">Emiliania huxleyi</name>
    <name type="common">Coccolithophore</name>
    <name type="synonym">Pontosphaera huxleyi</name>
    <dbReference type="NCBI Taxonomy" id="2903"/>
    <lineage>
        <taxon>Eukaryota</taxon>
        <taxon>Haptista</taxon>
        <taxon>Haptophyta</taxon>
        <taxon>Prymnesiophyceae</taxon>
        <taxon>Isochrysidales</taxon>
        <taxon>Noelaerhabdaceae</taxon>
        <taxon>Emiliania</taxon>
    </lineage>
</organism>
<dbReference type="EMBL" id="HBIR01030295">
    <property type="protein sequence ID" value="CAE0559263.1"/>
    <property type="molecule type" value="Transcribed_RNA"/>
</dbReference>
<dbReference type="EMBL" id="HBIR01030292">
    <property type="protein sequence ID" value="CAE0559260.1"/>
    <property type="molecule type" value="Transcribed_RNA"/>
</dbReference>
<name>A0A6V2SKY0_EMIHU</name>
<gene>
    <name evidence="1" type="ORF">EHUX00137_LOCUS23464</name>
    <name evidence="2" type="ORF">EHUX00137_LOCUS23465</name>
    <name evidence="3" type="ORF">EHUX00137_LOCUS23466</name>
    <name evidence="4" type="ORF">EHUX00137_LOCUS23467</name>
</gene>
<accession>A0A6V2SKY0</accession>
<reference evidence="1" key="1">
    <citation type="submission" date="2021-01" db="EMBL/GenBank/DDBJ databases">
        <authorList>
            <person name="Corre E."/>
            <person name="Pelletier E."/>
            <person name="Niang G."/>
            <person name="Scheremetjew M."/>
            <person name="Finn R."/>
            <person name="Kale V."/>
            <person name="Holt S."/>
            <person name="Cochrane G."/>
            <person name="Meng A."/>
            <person name="Brown T."/>
            <person name="Cohen L."/>
        </authorList>
    </citation>
    <scope>NUCLEOTIDE SEQUENCE</scope>
    <source>
        <strain evidence="1">379</strain>
    </source>
</reference>
<evidence type="ECO:0000313" key="3">
    <source>
        <dbReference type="EMBL" id="CAE0559263.1"/>
    </source>
</evidence>
<dbReference type="EMBL" id="HBIR01030294">
    <property type="protein sequence ID" value="CAE0559262.1"/>
    <property type="molecule type" value="Transcribed_RNA"/>
</dbReference>